<dbReference type="GO" id="GO:0051539">
    <property type="term" value="F:4 iron, 4 sulfur cluster binding"/>
    <property type="evidence" value="ECO:0007669"/>
    <property type="project" value="TreeGrafter"/>
</dbReference>
<protein>
    <submittedName>
        <fullName evidence="1">Phosphorylase</fullName>
    </submittedName>
</protein>
<evidence type="ECO:0000313" key="1">
    <source>
        <dbReference type="EMBL" id="TGL87530.1"/>
    </source>
</evidence>
<dbReference type="InterPro" id="IPR049539">
    <property type="entry name" value="SPL"/>
</dbReference>
<accession>A0A4Z1A149</accession>
<dbReference type="Gene3D" id="3.40.50.1580">
    <property type="entry name" value="Nucleoside phosphorylase domain"/>
    <property type="match status" value="1"/>
</dbReference>
<dbReference type="GO" id="GO:0042601">
    <property type="term" value="C:endospore-forming forespore"/>
    <property type="evidence" value="ECO:0007669"/>
    <property type="project" value="TreeGrafter"/>
</dbReference>
<dbReference type="GO" id="GO:1904047">
    <property type="term" value="F:S-adenosyl-L-methionine binding"/>
    <property type="evidence" value="ECO:0007669"/>
    <property type="project" value="TreeGrafter"/>
</dbReference>
<dbReference type="Proteomes" id="UP000298263">
    <property type="component" value="Unassembled WGS sequence"/>
</dbReference>
<reference evidence="1" key="1">
    <citation type="journal article" date="2019" name="PLoS Negl. Trop. Dis.">
        <title>Revisiting the worldwide diversity of Leptospira species in the environment.</title>
        <authorList>
            <person name="Vincent A.T."/>
            <person name="Schiettekatte O."/>
            <person name="Bourhy P."/>
            <person name="Veyrier F.J."/>
            <person name="Picardeau M."/>
        </authorList>
    </citation>
    <scope>NUCLEOTIDE SEQUENCE [LARGE SCALE GENOMIC DNA]</scope>
    <source>
        <strain evidence="1">201702422</strain>
    </source>
</reference>
<name>A0A4Z1A149_9LEPT</name>
<dbReference type="GO" id="GO:0009116">
    <property type="term" value="P:nucleoside metabolic process"/>
    <property type="evidence" value="ECO:0007669"/>
    <property type="project" value="InterPro"/>
</dbReference>
<proteinExistence type="predicted"/>
<dbReference type="PANTHER" id="PTHR37822">
    <property type="entry name" value="SPORE PHOTOPRODUCT LYASE-RELATED"/>
    <property type="match status" value="1"/>
</dbReference>
<dbReference type="SUPFAM" id="SSF53167">
    <property type="entry name" value="Purine and uridine phosphorylases"/>
    <property type="match status" value="1"/>
</dbReference>
<sequence>MSALFFAVLSEAKPWLTKLEAKPISHSGKFRIFQKDNHYIIISGTGKLSMALAVSEFAHLLSKEERNQMKVWNLGIAGSGRSEHKLGDFFWINKISDVSSFKDFYPDRILNSQFKKETSLKTFDRPVTKEKERDRFISLNAEELENLNLVDMEGSGFFEATSLYFPLENIAVGKLVSDHLEGKFCQAEDVETMMTKTMGGLFEEWTRPLPWVNADSIETVDWPLVESFIQNLRLTETMKHDLKKSIRFFRLRHPQSQLPFPLESDKINLKSKTDLKNYFDQWRETLHV</sequence>
<dbReference type="OrthoDB" id="21362at2"/>
<dbReference type="AlphaFoldDB" id="A0A4Z1A149"/>
<dbReference type="PANTHER" id="PTHR37822:SF2">
    <property type="entry name" value="SPORE PHOTOPRODUCT LYASE"/>
    <property type="match status" value="1"/>
</dbReference>
<organism evidence="1 2">
    <name type="scientific">Leptospira congkakensis</name>
    <dbReference type="NCBI Taxonomy" id="2484932"/>
    <lineage>
        <taxon>Bacteria</taxon>
        <taxon>Pseudomonadati</taxon>
        <taxon>Spirochaetota</taxon>
        <taxon>Spirochaetia</taxon>
        <taxon>Leptospirales</taxon>
        <taxon>Leptospiraceae</taxon>
        <taxon>Leptospira</taxon>
    </lineage>
</organism>
<gene>
    <name evidence="1" type="ORF">EHQ69_15550</name>
</gene>
<dbReference type="RefSeq" id="WP_135586429.1">
    <property type="nucleotide sequence ID" value="NZ_RQGO01000010.1"/>
</dbReference>
<dbReference type="GO" id="GO:0003913">
    <property type="term" value="F:DNA photolyase activity"/>
    <property type="evidence" value="ECO:0007669"/>
    <property type="project" value="TreeGrafter"/>
</dbReference>
<keyword evidence="2" id="KW-1185">Reference proteome</keyword>
<dbReference type="EMBL" id="RQGP01000027">
    <property type="protein sequence ID" value="TGL87530.1"/>
    <property type="molecule type" value="Genomic_DNA"/>
</dbReference>
<comment type="caution">
    <text evidence="1">The sequence shown here is derived from an EMBL/GenBank/DDBJ whole genome shotgun (WGS) entry which is preliminary data.</text>
</comment>
<dbReference type="InterPro" id="IPR035994">
    <property type="entry name" value="Nucleoside_phosphorylase_sf"/>
</dbReference>
<evidence type="ECO:0000313" key="2">
    <source>
        <dbReference type="Proteomes" id="UP000298263"/>
    </source>
</evidence>